<dbReference type="AlphaFoldDB" id="A0A6H9XMX9"/>
<evidence type="ECO:0000256" key="1">
    <source>
        <dbReference type="SAM" id="SignalP"/>
    </source>
</evidence>
<organism evidence="2 3">
    <name type="scientific">Corynebacterium matruchotii</name>
    <dbReference type="NCBI Taxonomy" id="43768"/>
    <lineage>
        <taxon>Bacteria</taxon>
        <taxon>Bacillati</taxon>
        <taxon>Actinomycetota</taxon>
        <taxon>Actinomycetes</taxon>
        <taxon>Mycobacteriales</taxon>
        <taxon>Corynebacteriaceae</taxon>
        <taxon>Corynebacterium</taxon>
    </lineage>
</organism>
<evidence type="ECO:0000313" key="3">
    <source>
        <dbReference type="Proteomes" id="UP000249886"/>
    </source>
</evidence>
<dbReference type="GeneID" id="84573699"/>
<evidence type="ECO:0000313" key="2">
    <source>
        <dbReference type="EMBL" id="SPW28490.1"/>
    </source>
</evidence>
<dbReference type="RefSeq" id="WP_005524935.1">
    <property type="nucleotide sequence ID" value="NZ_CP050134.2"/>
</dbReference>
<dbReference type="Proteomes" id="UP000249886">
    <property type="component" value="Unassembled WGS sequence"/>
</dbReference>
<dbReference type="PROSITE" id="PS51257">
    <property type="entry name" value="PROKAR_LIPOPROTEIN"/>
    <property type="match status" value="1"/>
</dbReference>
<reference evidence="2 3" key="1">
    <citation type="submission" date="2018-06" db="EMBL/GenBank/DDBJ databases">
        <authorList>
            <consortium name="Pathogen Informatics"/>
            <person name="Doyle S."/>
        </authorList>
    </citation>
    <scope>NUCLEOTIDE SEQUENCE [LARGE SCALE GENOMIC DNA]</scope>
    <source>
        <strain evidence="2 3">NCTC10254</strain>
    </source>
</reference>
<dbReference type="EMBL" id="UARK01000011">
    <property type="protein sequence ID" value="SPW28490.1"/>
    <property type="molecule type" value="Genomic_DNA"/>
</dbReference>
<comment type="caution">
    <text evidence="2">The sequence shown here is derived from an EMBL/GenBank/DDBJ whole genome shotgun (WGS) entry which is preliminary data.</text>
</comment>
<feature type="signal peptide" evidence="1">
    <location>
        <begin position="1"/>
        <end position="19"/>
    </location>
</feature>
<protein>
    <submittedName>
        <fullName evidence="2">Putative secreted protein</fullName>
    </submittedName>
</protein>
<proteinExistence type="predicted"/>
<name>A0A6H9XMX9_9CORY</name>
<keyword evidence="1" id="KW-0732">Signal</keyword>
<sequence length="160" mass="16908">MRRTVAVVCAVLLSGFALQGCGAKQEEIADTSWQVVGVYTTPNYPATVPDAVAGAVAVNFGATTISGFTGCAPLQGTVSFTQAGKPANSVDGDALHVEKVSYRQVDEDQCTGHIRFVHDAIVQFFEHHDFAVSRPTGGELLLTVSGSELYDDAPALRLVH</sequence>
<feature type="chain" id="PRO_5043215323" evidence="1">
    <location>
        <begin position="20"/>
        <end position="160"/>
    </location>
</feature>
<gene>
    <name evidence="2" type="ORF">NCTC10254_01436</name>
</gene>
<accession>A0A6H9XMX9</accession>